<dbReference type="EMBL" id="MNCJ02000319">
    <property type="protein sequence ID" value="KAF5808191.1"/>
    <property type="molecule type" value="Genomic_DNA"/>
</dbReference>
<reference evidence="4" key="2">
    <citation type="submission" date="2020-06" db="EMBL/GenBank/DDBJ databases">
        <title>Helianthus annuus Genome sequencing and assembly Release 2.</title>
        <authorList>
            <person name="Gouzy J."/>
            <person name="Langlade N."/>
            <person name="Munos S."/>
        </authorList>
    </citation>
    <scope>NUCLEOTIDE SEQUENCE</scope>
    <source>
        <tissue evidence="4">Leaves</tissue>
    </source>
</reference>
<keyword evidence="1" id="KW-0862">Zinc</keyword>
<keyword evidence="1" id="KW-0863">Zinc-finger</keyword>
<dbReference type="PANTHER" id="PTHR35317">
    <property type="entry name" value="OS04G0629600 PROTEIN"/>
    <property type="match status" value="1"/>
</dbReference>
<dbReference type="GO" id="GO:0008270">
    <property type="term" value="F:zinc ion binding"/>
    <property type="evidence" value="ECO:0007669"/>
    <property type="project" value="UniProtKB-KW"/>
</dbReference>
<keyword evidence="4" id="KW-0548">Nucleotidyltransferase</keyword>
<accession>A0A9K3NPS4</accession>
<keyword evidence="4" id="KW-0695">RNA-directed DNA polymerase</keyword>
<feature type="coiled-coil region" evidence="2">
    <location>
        <begin position="186"/>
        <end position="213"/>
    </location>
</feature>
<evidence type="ECO:0000313" key="5">
    <source>
        <dbReference type="Proteomes" id="UP000215914"/>
    </source>
</evidence>
<dbReference type="InterPro" id="IPR001878">
    <property type="entry name" value="Znf_CCHC"/>
</dbReference>
<dbReference type="GO" id="GO:0003964">
    <property type="term" value="F:RNA-directed DNA polymerase activity"/>
    <property type="evidence" value="ECO:0007669"/>
    <property type="project" value="UniProtKB-KW"/>
</dbReference>
<keyword evidence="5" id="KW-1185">Reference proteome</keyword>
<dbReference type="PANTHER" id="PTHR35317:SF38">
    <property type="entry name" value="RNA-DIRECTED DNA POLYMERASE"/>
    <property type="match status" value="1"/>
</dbReference>
<protein>
    <submittedName>
        <fullName evidence="4">RNA-directed DNA polymerase</fullName>
        <ecNumber evidence="4">2.7.7.49</ecNumber>
    </submittedName>
</protein>
<keyword evidence="2" id="KW-0175">Coiled coil</keyword>
<evidence type="ECO:0000313" key="4">
    <source>
        <dbReference type="EMBL" id="KAF5808191.1"/>
    </source>
</evidence>
<evidence type="ECO:0000256" key="1">
    <source>
        <dbReference type="PROSITE-ProRule" id="PRU00047"/>
    </source>
</evidence>
<dbReference type="AlphaFoldDB" id="A0A9K3NPS4"/>
<comment type="caution">
    <text evidence="4">The sequence shown here is derived from an EMBL/GenBank/DDBJ whole genome shotgun (WGS) entry which is preliminary data.</text>
</comment>
<keyword evidence="4" id="KW-0808">Transferase</keyword>
<reference evidence="4" key="1">
    <citation type="journal article" date="2017" name="Nature">
        <title>The sunflower genome provides insights into oil metabolism, flowering and Asterid evolution.</title>
        <authorList>
            <person name="Badouin H."/>
            <person name="Gouzy J."/>
            <person name="Grassa C.J."/>
            <person name="Murat F."/>
            <person name="Staton S.E."/>
            <person name="Cottret L."/>
            <person name="Lelandais-Briere C."/>
            <person name="Owens G.L."/>
            <person name="Carrere S."/>
            <person name="Mayjonade B."/>
            <person name="Legrand L."/>
            <person name="Gill N."/>
            <person name="Kane N.C."/>
            <person name="Bowers J.E."/>
            <person name="Hubner S."/>
            <person name="Bellec A."/>
            <person name="Berard A."/>
            <person name="Berges H."/>
            <person name="Blanchet N."/>
            <person name="Boniface M.C."/>
            <person name="Brunel D."/>
            <person name="Catrice O."/>
            <person name="Chaidir N."/>
            <person name="Claudel C."/>
            <person name="Donnadieu C."/>
            <person name="Faraut T."/>
            <person name="Fievet G."/>
            <person name="Helmstetter N."/>
            <person name="King M."/>
            <person name="Knapp S.J."/>
            <person name="Lai Z."/>
            <person name="Le Paslier M.C."/>
            <person name="Lippi Y."/>
            <person name="Lorenzon L."/>
            <person name="Mandel J.R."/>
            <person name="Marage G."/>
            <person name="Marchand G."/>
            <person name="Marquand E."/>
            <person name="Bret-Mestries E."/>
            <person name="Morien E."/>
            <person name="Nambeesan S."/>
            <person name="Nguyen T."/>
            <person name="Pegot-Espagnet P."/>
            <person name="Pouilly N."/>
            <person name="Raftis F."/>
            <person name="Sallet E."/>
            <person name="Schiex T."/>
            <person name="Thomas J."/>
            <person name="Vandecasteele C."/>
            <person name="Vares D."/>
            <person name="Vear F."/>
            <person name="Vautrin S."/>
            <person name="Crespi M."/>
            <person name="Mangin B."/>
            <person name="Burke J.M."/>
            <person name="Salse J."/>
            <person name="Munos S."/>
            <person name="Vincourt P."/>
            <person name="Rieseberg L.H."/>
            <person name="Langlade N.B."/>
        </authorList>
    </citation>
    <scope>NUCLEOTIDE SEQUENCE</scope>
    <source>
        <tissue evidence="4">Leaves</tissue>
    </source>
</reference>
<dbReference type="SUPFAM" id="SSF57756">
    <property type="entry name" value="Retrovirus zinc finger-like domains"/>
    <property type="match status" value="1"/>
</dbReference>
<dbReference type="Pfam" id="PF00098">
    <property type="entry name" value="zf-CCHC"/>
    <property type="match status" value="1"/>
</dbReference>
<dbReference type="GO" id="GO:0003676">
    <property type="term" value="F:nucleic acid binding"/>
    <property type="evidence" value="ECO:0007669"/>
    <property type="project" value="InterPro"/>
</dbReference>
<gene>
    <name evidence="4" type="ORF">HanXRQr2_Chr04g0142601</name>
</gene>
<dbReference type="Proteomes" id="UP000215914">
    <property type="component" value="Unassembled WGS sequence"/>
</dbReference>
<dbReference type="PROSITE" id="PS50158">
    <property type="entry name" value="ZF_CCHC"/>
    <property type="match status" value="1"/>
</dbReference>
<dbReference type="EC" id="2.7.7.49" evidence="4"/>
<dbReference type="SMART" id="SM00343">
    <property type="entry name" value="ZnF_C2HC"/>
    <property type="match status" value="1"/>
</dbReference>
<dbReference type="Gene3D" id="4.10.60.10">
    <property type="entry name" value="Zinc finger, CCHC-type"/>
    <property type="match status" value="1"/>
</dbReference>
<dbReference type="Pfam" id="PF14223">
    <property type="entry name" value="Retrotran_gag_2"/>
    <property type="match status" value="1"/>
</dbReference>
<name>A0A9K3NPS4_HELAN</name>
<evidence type="ECO:0000259" key="3">
    <source>
        <dbReference type="PROSITE" id="PS50158"/>
    </source>
</evidence>
<dbReference type="OrthoDB" id="1909174at2759"/>
<sequence>MAGEQPVNTGIVQVQDNNNTSFQVPRLTSKNYNTWTILMESVLDAQGLWEVIDPVTGGAVDEKKNKVARAVLLQALPDDILLQVAKNRQTKDIWEALRVRFLGADRVQKARLATLKRELEQLRMKETDTIEEFAGKLSGFVSKFSNLGSSLEDEVIVRKLLDSVPNKYLQIVASIEQYSDIETMPFEEAIGRLKAYEERIRIQNERANDNESNLLLTKSDGEEGSKKEEVKKDEVVCKCCGRGSLNQSNRGRGRGNGRGRGGRSGGNWDKSKIRCFNCNEYGHYASECPKKESKEEVANLAEEYDPSLF</sequence>
<feature type="coiled-coil region" evidence="2">
    <location>
        <begin position="105"/>
        <end position="132"/>
    </location>
</feature>
<proteinExistence type="predicted"/>
<evidence type="ECO:0000256" key="2">
    <source>
        <dbReference type="SAM" id="Coils"/>
    </source>
</evidence>
<dbReference type="InterPro" id="IPR036875">
    <property type="entry name" value="Znf_CCHC_sf"/>
</dbReference>
<feature type="domain" description="CCHC-type" evidence="3">
    <location>
        <begin position="274"/>
        <end position="290"/>
    </location>
</feature>
<organism evidence="4 5">
    <name type="scientific">Helianthus annuus</name>
    <name type="common">Common sunflower</name>
    <dbReference type="NCBI Taxonomy" id="4232"/>
    <lineage>
        <taxon>Eukaryota</taxon>
        <taxon>Viridiplantae</taxon>
        <taxon>Streptophyta</taxon>
        <taxon>Embryophyta</taxon>
        <taxon>Tracheophyta</taxon>
        <taxon>Spermatophyta</taxon>
        <taxon>Magnoliopsida</taxon>
        <taxon>eudicotyledons</taxon>
        <taxon>Gunneridae</taxon>
        <taxon>Pentapetalae</taxon>
        <taxon>asterids</taxon>
        <taxon>campanulids</taxon>
        <taxon>Asterales</taxon>
        <taxon>Asteraceae</taxon>
        <taxon>Asteroideae</taxon>
        <taxon>Heliantheae alliance</taxon>
        <taxon>Heliantheae</taxon>
        <taxon>Helianthus</taxon>
    </lineage>
</organism>
<keyword evidence="1" id="KW-0479">Metal-binding</keyword>
<dbReference type="Gramene" id="mRNA:HanXRQr2_Chr04g0142601">
    <property type="protein sequence ID" value="CDS:HanXRQr2_Chr04g0142601.1"/>
    <property type="gene ID" value="HanXRQr2_Chr04g0142601"/>
</dbReference>